<comment type="caution">
    <text evidence="1">The sequence shown here is derived from an EMBL/GenBank/DDBJ whole genome shotgun (WGS) entry which is preliminary data.</text>
</comment>
<accession>A0AAV7YCI6</accession>
<evidence type="ECO:0000313" key="2">
    <source>
        <dbReference type="Proteomes" id="UP001146793"/>
    </source>
</evidence>
<evidence type="ECO:0000313" key="1">
    <source>
        <dbReference type="EMBL" id="KAJ3427512.1"/>
    </source>
</evidence>
<reference evidence="1" key="1">
    <citation type="submission" date="2022-08" db="EMBL/GenBank/DDBJ databases">
        <title>Novel sulphate-reducing endosymbionts in the free-living metamonad Anaeramoeba.</title>
        <authorList>
            <person name="Jerlstrom-Hultqvist J."/>
            <person name="Cepicka I."/>
            <person name="Gallot-Lavallee L."/>
            <person name="Salas-Leiva D."/>
            <person name="Curtis B.A."/>
            <person name="Zahonova K."/>
            <person name="Pipaliya S."/>
            <person name="Dacks J."/>
            <person name="Roger A.J."/>
        </authorList>
    </citation>
    <scope>NUCLEOTIDE SEQUENCE</scope>
    <source>
        <strain evidence="1">Busselton2</strain>
    </source>
</reference>
<protein>
    <submittedName>
        <fullName evidence="1">Uncharacterized protein</fullName>
    </submittedName>
</protein>
<dbReference type="Proteomes" id="UP001146793">
    <property type="component" value="Unassembled WGS sequence"/>
</dbReference>
<name>A0AAV7YCI6_9EUKA</name>
<proteinExistence type="predicted"/>
<dbReference type="EMBL" id="JANTQA010000063">
    <property type="protein sequence ID" value="KAJ3427512.1"/>
    <property type="molecule type" value="Genomic_DNA"/>
</dbReference>
<gene>
    <name evidence="1" type="ORF">M0812_27099</name>
</gene>
<dbReference type="AlphaFoldDB" id="A0AAV7YCI6"/>
<sequence length="456" mass="52800">MGNLIHAIKLANSNQEIFDVTQKNNSLKSNNDKEINRGASIGTIQKKKLGFSEQNKGKLPMNNPEIQENSSTFQDIKRDLLFIDIMDFFTTKTETVEKRIFIIDNNYLNIIPITKNTLVSKISLNLNKIEKITISKYIGEKEQSQKLQKERQEKWKMNSEYKIEIKIRDQGHFSTDEISPKAHSAKRSISSIIVDSYQSKINKTTSDDISEFDEMEEFYLINNGSCKNEKDKNYYFDENPIEQGENIFLKLENIDVQLYFQQPLPLLPENDSGSKKILKIVEEIQRSEKILSILQKDLKNFDAIEDDLDIFFEMNYGVKGKMLLERIIDRLIFEVSLIGLDVAQGYSDFNDCYECNVGSTSLVPSNLDLTNEQIMSNFFRKTDQDNKNANLVQKNNPNNYNNYNQKNIKSQNIEKALQITKNFSKKIVKLRSKSLKSKIKKVSTKINSPKINKKQN</sequence>
<organism evidence="1 2">
    <name type="scientific">Anaeramoeba flamelloides</name>
    <dbReference type="NCBI Taxonomy" id="1746091"/>
    <lineage>
        <taxon>Eukaryota</taxon>
        <taxon>Metamonada</taxon>
        <taxon>Anaeramoebidae</taxon>
        <taxon>Anaeramoeba</taxon>
    </lineage>
</organism>